<feature type="compositionally biased region" description="Polar residues" evidence="1">
    <location>
        <begin position="15"/>
        <end position="25"/>
    </location>
</feature>
<protein>
    <submittedName>
        <fullName evidence="2">Uncharacterized protein</fullName>
    </submittedName>
</protein>
<evidence type="ECO:0000256" key="1">
    <source>
        <dbReference type="SAM" id="MobiDB-lite"/>
    </source>
</evidence>
<accession>A0A0E9SKL0</accession>
<reference evidence="2" key="2">
    <citation type="journal article" date="2015" name="Fish Shellfish Immunol.">
        <title>Early steps in the European eel (Anguilla anguilla)-Vibrio vulnificus interaction in the gills: Role of the RtxA13 toxin.</title>
        <authorList>
            <person name="Callol A."/>
            <person name="Pajuelo D."/>
            <person name="Ebbesson L."/>
            <person name="Teles M."/>
            <person name="MacKenzie S."/>
            <person name="Amaro C."/>
        </authorList>
    </citation>
    <scope>NUCLEOTIDE SEQUENCE</scope>
</reference>
<name>A0A0E9SKL0_ANGAN</name>
<evidence type="ECO:0000313" key="2">
    <source>
        <dbReference type="EMBL" id="JAH41742.1"/>
    </source>
</evidence>
<feature type="region of interest" description="Disordered" evidence="1">
    <location>
        <begin position="1"/>
        <end position="25"/>
    </location>
</feature>
<dbReference type="AlphaFoldDB" id="A0A0E9SKL0"/>
<proteinExistence type="predicted"/>
<organism evidence="2">
    <name type="scientific">Anguilla anguilla</name>
    <name type="common">European freshwater eel</name>
    <name type="synonym">Muraena anguilla</name>
    <dbReference type="NCBI Taxonomy" id="7936"/>
    <lineage>
        <taxon>Eukaryota</taxon>
        <taxon>Metazoa</taxon>
        <taxon>Chordata</taxon>
        <taxon>Craniata</taxon>
        <taxon>Vertebrata</taxon>
        <taxon>Euteleostomi</taxon>
        <taxon>Actinopterygii</taxon>
        <taxon>Neopterygii</taxon>
        <taxon>Teleostei</taxon>
        <taxon>Anguilliformes</taxon>
        <taxon>Anguillidae</taxon>
        <taxon>Anguilla</taxon>
    </lineage>
</organism>
<sequence length="25" mass="2839">MILRTGSARIRLQQRLGQPTTSRKA</sequence>
<dbReference type="EMBL" id="GBXM01066835">
    <property type="protein sequence ID" value="JAH41742.1"/>
    <property type="molecule type" value="Transcribed_RNA"/>
</dbReference>
<reference evidence="2" key="1">
    <citation type="submission" date="2014-11" db="EMBL/GenBank/DDBJ databases">
        <authorList>
            <person name="Amaro Gonzalez C."/>
        </authorList>
    </citation>
    <scope>NUCLEOTIDE SEQUENCE</scope>
</reference>